<dbReference type="InterPro" id="IPR039848">
    <property type="entry name" value="Ribosomal_mS35_mt"/>
</dbReference>
<dbReference type="GO" id="GO:0032543">
    <property type="term" value="P:mitochondrial translation"/>
    <property type="evidence" value="ECO:0007669"/>
    <property type="project" value="InterPro"/>
</dbReference>
<dbReference type="Proteomes" id="UP001161017">
    <property type="component" value="Unassembled WGS sequence"/>
</dbReference>
<evidence type="ECO:0000259" key="2">
    <source>
        <dbReference type="Pfam" id="PF10213"/>
    </source>
</evidence>
<reference evidence="3" key="1">
    <citation type="journal article" date="2023" name="Genome Biol. Evol.">
        <title>First Whole Genome Sequence and Flow Cytometry Genome Size Data for the Lichen-Forming Fungus Ramalina farinacea (Ascomycota).</title>
        <authorList>
            <person name="Llewellyn T."/>
            <person name="Mian S."/>
            <person name="Hill R."/>
            <person name="Leitch I.J."/>
            <person name="Gaya E."/>
        </authorList>
    </citation>
    <scope>NUCLEOTIDE SEQUENCE</scope>
    <source>
        <strain evidence="3">LIQ254RAFAR</strain>
    </source>
</reference>
<protein>
    <submittedName>
        <fullName evidence="3">37S ribosomal protein S24, mitochondrial</fullName>
    </submittedName>
</protein>
<dbReference type="AlphaFoldDB" id="A0AA43QEQ9"/>
<dbReference type="GO" id="GO:0003735">
    <property type="term" value="F:structural constituent of ribosome"/>
    <property type="evidence" value="ECO:0007669"/>
    <property type="project" value="InterPro"/>
</dbReference>
<name>A0AA43QEQ9_9LECA</name>
<dbReference type="PANTHER" id="PTHR13490:SF0">
    <property type="entry name" value="SMALL RIBOSOMAL SUBUNIT PROTEIN MS35"/>
    <property type="match status" value="1"/>
</dbReference>
<dbReference type="EMBL" id="JAPUFD010000001">
    <property type="protein sequence ID" value="MDI1485226.1"/>
    <property type="molecule type" value="Genomic_DNA"/>
</dbReference>
<sequence>MAFTFNKLAFTATRTSSRTPFRRKTPPPLTHPTPRHFHRPSRLLASKADPPSSSSSTATPPPGSTRQPFHFDLNDLDPDERASYTSLSPAEQAEWRADAQTTHDYYTGPDFAAAMSATSGPAGQDIARALALQKPPKPRPRVKQGFMAMGEEDAENIGPDPEYEGDDVTSLGHGELEQHREMREYARLCVWELPLLFERYVEGKQREAGFEPPPQHHVLRFRYTSYMGEQHPAAKKIVVEWTTRDVAREAGLSEAQRVKLVKLVGVRYNPDTDLVKMSSERFETAAQNKRYLGDLVEKLIREAKEGEDMFEDVPLDFRHHKPKKFLEFPEQWKLDKEKRQRLGEERKQREVLEASKVKMGARLIEGREVVREALRAQQLPKRDESQVLLEQQQGGRRRAAPPRLR</sequence>
<evidence type="ECO:0000256" key="1">
    <source>
        <dbReference type="SAM" id="MobiDB-lite"/>
    </source>
</evidence>
<gene>
    <name evidence="3" type="primary">RSM24</name>
    <name evidence="3" type="ORF">OHK93_000363</name>
</gene>
<keyword evidence="3" id="KW-0687">Ribonucleoprotein</keyword>
<feature type="domain" description="Small ribosomal subunit protein mS35 mitochondrial conserved" evidence="2">
    <location>
        <begin position="210"/>
        <end position="333"/>
    </location>
</feature>
<proteinExistence type="predicted"/>
<dbReference type="Pfam" id="PF10213">
    <property type="entry name" value="MRP-S28"/>
    <property type="match status" value="1"/>
</dbReference>
<accession>A0AA43QEQ9</accession>
<feature type="compositionally biased region" description="Basic residues" evidence="1">
    <location>
        <begin position="395"/>
        <end position="405"/>
    </location>
</feature>
<dbReference type="GO" id="GO:0005763">
    <property type="term" value="C:mitochondrial small ribosomal subunit"/>
    <property type="evidence" value="ECO:0007669"/>
    <property type="project" value="TreeGrafter"/>
</dbReference>
<feature type="compositionally biased region" description="Low complexity" evidence="1">
    <location>
        <begin position="45"/>
        <end position="58"/>
    </location>
</feature>
<keyword evidence="3" id="KW-0689">Ribosomal protein</keyword>
<evidence type="ECO:0000313" key="4">
    <source>
        <dbReference type="Proteomes" id="UP001161017"/>
    </source>
</evidence>
<keyword evidence="4" id="KW-1185">Reference proteome</keyword>
<evidence type="ECO:0000313" key="3">
    <source>
        <dbReference type="EMBL" id="MDI1485226.1"/>
    </source>
</evidence>
<organism evidence="3 4">
    <name type="scientific">Ramalina farinacea</name>
    <dbReference type="NCBI Taxonomy" id="258253"/>
    <lineage>
        <taxon>Eukaryota</taxon>
        <taxon>Fungi</taxon>
        <taxon>Dikarya</taxon>
        <taxon>Ascomycota</taxon>
        <taxon>Pezizomycotina</taxon>
        <taxon>Lecanoromycetes</taxon>
        <taxon>OSLEUM clade</taxon>
        <taxon>Lecanoromycetidae</taxon>
        <taxon>Lecanorales</taxon>
        <taxon>Lecanorineae</taxon>
        <taxon>Ramalinaceae</taxon>
        <taxon>Ramalina</taxon>
    </lineage>
</organism>
<feature type="region of interest" description="Disordered" evidence="1">
    <location>
        <begin position="14"/>
        <end position="96"/>
    </location>
</feature>
<comment type="caution">
    <text evidence="3">The sequence shown here is derived from an EMBL/GenBank/DDBJ whole genome shotgun (WGS) entry which is preliminary data.</text>
</comment>
<feature type="region of interest" description="Disordered" evidence="1">
    <location>
        <begin position="381"/>
        <end position="405"/>
    </location>
</feature>
<dbReference type="InterPro" id="IPR019349">
    <property type="entry name" value="Ribosomal_mS35_mit"/>
</dbReference>
<dbReference type="PANTHER" id="PTHR13490">
    <property type="entry name" value="MITOCHONDRIAL 28S RIBOSOMAL PROTEIN S28"/>
    <property type="match status" value="1"/>
</dbReference>